<keyword evidence="4" id="KW-1185">Reference proteome</keyword>
<dbReference type="Pfam" id="PF19871">
    <property type="entry name" value="DUF6344"/>
    <property type="match status" value="1"/>
</dbReference>
<feature type="compositionally biased region" description="Basic and acidic residues" evidence="1">
    <location>
        <begin position="39"/>
        <end position="48"/>
    </location>
</feature>
<evidence type="ECO:0000256" key="2">
    <source>
        <dbReference type="SAM" id="SignalP"/>
    </source>
</evidence>
<sequence>MARNKVMKLWTAIVTAFLALCTTLGFVTRTTAPAVLQTEPERNSERIPHQRTASATSPASQAKALPPTMKQRIRAEAHGKTPRCRHRPLTDATASSADDRTDEDTDADSDPTADYFAPLQR</sequence>
<evidence type="ECO:0000313" key="3">
    <source>
        <dbReference type="EMBL" id="WTW28409.1"/>
    </source>
</evidence>
<keyword evidence="2" id="KW-0732">Signal</keyword>
<proteinExistence type="predicted"/>
<feature type="compositionally biased region" description="Polar residues" evidence="1">
    <location>
        <begin position="51"/>
        <end position="60"/>
    </location>
</feature>
<evidence type="ECO:0000256" key="1">
    <source>
        <dbReference type="SAM" id="MobiDB-lite"/>
    </source>
</evidence>
<feature type="chain" id="PRO_5047314331" evidence="2">
    <location>
        <begin position="28"/>
        <end position="121"/>
    </location>
</feature>
<dbReference type="EMBL" id="CP108341">
    <property type="protein sequence ID" value="WTW28409.1"/>
    <property type="molecule type" value="Genomic_DNA"/>
</dbReference>
<evidence type="ECO:0000313" key="4">
    <source>
        <dbReference type="Proteomes" id="UP001621512"/>
    </source>
</evidence>
<gene>
    <name evidence="3" type="ORF">OHU35_21230</name>
</gene>
<feature type="region of interest" description="Disordered" evidence="1">
    <location>
        <begin position="32"/>
        <end position="121"/>
    </location>
</feature>
<dbReference type="InterPro" id="IPR045925">
    <property type="entry name" value="DUF6344"/>
</dbReference>
<organism evidence="3 4">
    <name type="scientific">Streptomyces purpurascens</name>
    <dbReference type="NCBI Taxonomy" id="1924"/>
    <lineage>
        <taxon>Bacteria</taxon>
        <taxon>Bacillati</taxon>
        <taxon>Actinomycetota</taxon>
        <taxon>Actinomycetes</taxon>
        <taxon>Kitasatosporales</taxon>
        <taxon>Streptomycetaceae</taxon>
        <taxon>Streptomyces</taxon>
    </lineage>
</organism>
<feature type="signal peptide" evidence="2">
    <location>
        <begin position="1"/>
        <end position="27"/>
    </location>
</feature>
<accession>A0ABZ1MNF8</accession>
<name>A0ABZ1MNF8_STREF</name>
<feature type="compositionally biased region" description="Acidic residues" evidence="1">
    <location>
        <begin position="100"/>
        <end position="111"/>
    </location>
</feature>
<dbReference type="Proteomes" id="UP001621512">
    <property type="component" value="Chromosome"/>
</dbReference>
<reference evidence="3 4" key="1">
    <citation type="submission" date="2022-10" db="EMBL/GenBank/DDBJ databases">
        <title>The complete genomes of actinobacterial strains from the NBC collection.</title>
        <authorList>
            <person name="Joergensen T.S."/>
            <person name="Alvarez Arevalo M."/>
            <person name="Sterndorff E.B."/>
            <person name="Faurdal D."/>
            <person name="Vuksanovic O."/>
            <person name="Mourched A.-S."/>
            <person name="Charusanti P."/>
            <person name="Shaw S."/>
            <person name="Blin K."/>
            <person name="Weber T."/>
        </authorList>
    </citation>
    <scope>NUCLEOTIDE SEQUENCE [LARGE SCALE GENOMIC DNA]</scope>
    <source>
        <strain evidence="3 4">NBC_00017</strain>
    </source>
</reference>
<dbReference type="RefSeq" id="WP_189727175.1">
    <property type="nucleotide sequence ID" value="NZ_BMUK01000012.1"/>
</dbReference>
<protein>
    <submittedName>
        <fullName evidence="3">DUF6344 domain-containing protein</fullName>
    </submittedName>
</protein>